<accession>K2K5X7</accession>
<dbReference type="Proteomes" id="UP000006746">
    <property type="component" value="Unassembled WGS sequence"/>
</dbReference>
<dbReference type="PANTHER" id="PTHR32309">
    <property type="entry name" value="TYROSINE-PROTEIN KINASE"/>
    <property type="match status" value="1"/>
</dbReference>
<dbReference type="RefSeq" id="WP_008943002.1">
    <property type="nucleotide sequence ID" value="NZ_AMRL01000002.1"/>
</dbReference>
<evidence type="ECO:0000256" key="4">
    <source>
        <dbReference type="ARBA" id="ARBA00022989"/>
    </source>
</evidence>
<comment type="caution">
    <text evidence="10">The sequence shown here is derived from an EMBL/GenBank/DDBJ whole genome shotgun (WGS) entry which is preliminary data.</text>
</comment>
<sequence>MTELTPYRAGHGPVSGMQDGPAWARPAQGGLGAAIGRRKGLLIGVTLVVFALGAGLILAQPPRYRAEAVLVLEPREGNQFAAGTVDRTALLTEAGLLRSRDLASQAVQELGLAGNPDTLAADGNPLLYWTGLTMDAARRALADLMSEPMLASPTSDPLERGTDAYLDRLSVTPADGARLLTVGFTAADPALAARAANLTAQLYLEGRTTRRDSAAERAGRWLSQKLDSLRADVLESARRLEEYRRRSGVVEVGGNSLQRDQLSQVSTQLVAAVAQRTEAEARAQQVRRLLDRPGAIDSASIVLNTELVRELRLQEAAIQRRMAELRTQYREEHPRLIEAQAELEELRGTIAQEVRKLVASLENEAEVARVRERALQLEVERLTALVEGQNEAEAAIRALEEELRTRTQLYEAVLTRANESELAQRAQQGFDARLVSAAAVPRQAAQAAGWGSWLLAAAVALLSGLLAAGLAGRRRTRFADAADLEAETGLPVL</sequence>
<evidence type="ECO:0000256" key="6">
    <source>
        <dbReference type="SAM" id="Coils"/>
    </source>
</evidence>
<feature type="coiled-coil region" evidence="6">
    <location>
        <begin position="308"/>
        <end position="409"/>
    </location>
</feature>
<evidence type="ECO:0000313" key="10">
    <source>
        <dbReference type="EMBL" id="EKE78279.1"/>
    </source>
</evidence>
<keyword evidence="2" id="KW-1003">Cell membrane</keyword>
<dbReference type="Pfam" id="PF02706">
    <property type="entry name" value="Wzz"/>
    <property type="match status" value="1"/>
</dbReference>
<dbReference type="GO" id="GO:0004713">
    <property type="term" value="F:protein tyrosine kinase activity"/>
    <property type="evidence" value="ECO:0007669"/>
    <property type="project" value="TreeGrafter"/>
</dbReference>
<keyword evidence="3 8" id="KW-0812">Transmembrane</keyword>
<evidence type="ECO:0000259" key="9">
    <source>
        <dbReference type="Pfam" id="PF02706"/>
    </source>
</evidence>
<evidence type="ECO:0000256" key="2">
    <source>
        <dbReference type="ARBA" id="ARBA00022475"/>
    </source>
</evidence>
<reference evidence="10 11" key="1">
    <citation type="journal article" date="2012" name="J. Bacteriol.">
        <title>Genome Sequence of Oceanibaculum indicum Type Strain P24.</title>
        <authorList>
            <person name="Lai Q."/>
            <person name="Shao Z."/>
        </authorList>
    </citation>
    <scope>NUCLEOTIDE SEQUENCE [LARGE SCALE GENOMIC DNA]</scope>
    <source>
        <strain evidence="10 11">P24</strain>
    </source>
</reference>
<keyword evidence="4 8" id="KW-1133">Transmembrane helix</keyword>
<protein>
    <submittedName>
        <fullName evidence="10">Lipopolysaccharide biosynthesis protein</fullName>
    </submittedName>
</protein>
<dbReference type="EMBL" id="AMRL01000002">
    <property type="protein sequence ID" value="EKE78279.1"/>
    <property type="molecule type" value="Genomic_DNA"/>
</dbReference>
<feature type="domain" description="Polysaccharide chain length determinant N-terminal" evidence="9">
    <location>
        <begin position="34"/>
        <end position="110"/>
    </location>
</feature>
<comment type="subcellular location">
    <subcellularLocation>
        <location evidence="1">Cell membrane</location>
        <topology evidence="1">Multi-pass membrane protein</topology>
    </subcellularLocation>
</comment>
<dbReference type="InterPro" id="IPR003856">
    <property type="entry name" value="LPS_length_determ_N"/>
</dbReference>
<evidence type="ECO:0000313" key="11">
    <source>
        <dbReference type="Proteomes" id="UP000006746"/>
    </source>
</evidence>
<name>K2K5X7_9PROT</name>
<keyword evidence="6" id="KW-0175">Coiled coil</keyword>
<dbReference type="GO" id="GO:0005886">
    <property type="term" value="C:plasma membrane"/>
    <property type="evidence" value="ECO:0007669"/>
    <property type="project" value="UniProtKB-SubCell"/>
</dbReference>
<dbReference type="eggNOG" id="COG3206">
    <property type="taxonomic scope" value="Bacteria"/>
</dbReference>
<dbReference type="STRING" id="1207063.P24_01921"/>
<dbReference type="InterPro" id="IPR050445">
    <property type="entry name" value="Bact_polysacc_biosynth/exp"/>
</dbReference>
<evidence type="ECO:0000256" key="1">
    <source>
        <dbReference type="ARBA" id="ARBA00004651"/>
    </source>
</evidence>
<dbReference type="AlphaFoldDB" id="K2K5X7"/>
<feature type="region of interest" description="Disordered" evidence="7">
    <location>
        <begin position="1"/>
        <end position="21"/>
    </location>
</feature>
<evidence type="ECO:0000256" key="3">
    <source>
        <dbReference type="ARBA" id="ARBA00022692"/>
    </source>
</evidence>
<feature type="non-terminal residue" evidence="10">
    <location>
        <position position="493"/>
    </location>
</feature>
<keyword evidence="11" id="KW-1185">Reference proteome</keyword>
<evidence type="ECO:0000256" key="5">
    <source>
        <dbReference type="ARBA" id="ARBA00023136"/>
    </source>
</evidence>
<dbReference type="PANTHER" id="PTHR32309:SF13">
    <property type="entry name" value="FERRIC ENTEROBACTIN TRANSPORT PROTEIN FEPE"/>
    <property type="match status" value="1"/>
</dbReference>
<proteinExistence type="predicted"/>
<gene>
    <name evidence="10" type="ORF">P24_01921</name>
</gene>
<feature type="transmembrane region" description="Helical" evidence="8">
    <location>
        <begin position="41"/>
        <end position="59"/>
    </location>
</feature>
<organism evidence="10 11">
    <name type="scientific">Oceanibaculum indicum P24</name>
    <dbReference type="NCBI Taxonomy" id="1207063"/>
    <lineage>
        <taxon>Bacteria</taxon>
        <taxon>Pseudomonadati</taxon>
        <taxon>Pseudomonadota</taxon>
        <taxon>Alphaproteobacteria</taxon>
        <taxon>Rhodospirillales</taxon>
        <taxon>Oceanibaculaceae</taxon>
        <taxon>Oceanibaculum</taxon>
    </lineage>
</organism>
<evidence type="ECO:0000256" key="8">
    <source>
        <dbReference type="SAM" id="Phobius"/>
    </source>
</evidence>
<feature type="transmembrane region" description="Helical" evidence="8">
    <location>
        <begin position="450"/>
        <end position="471"/>
    </location>
</feature>
<keyword evidence="5 8" id="KW-0472">Membrane</keyword>
<evidence type="ECO:0000256" key="7">
    <source>
        <dbReference type="SAM" id="MobiDB-lite"/>
    </source>
</evidence>